<proteinExistence type="predicted"/>
<dbReference type="EMBL" id="CP155618">
    <property type="protein sequence ID" value="XBL16151.1"/>
    <property type="molecule type" value="Genomic_DNA"/>
</dbReference>
<dbReference type="Gene3D" id="2.115.10.20">
    <property type="entry name" value="Glycosyl hydrolase domain, family 43"/>
    <property type="match status" value="2"/>
</dbReference>
<dbReference type="SUPFAM" id="SSF75005">
    <property type="entry name" value="Arabinanase/levansucrase/invertase"/>
    <property type="match status" value="1"/>
</dbReference>
<dbReference type="RefSeq" id="WP_308991080.1">
    <property type="nucleotide sequence ID" value="NZ_CP155618.1"/>
</dbReference>
<name>A0AAU7EKW2_9FLAO</name>
<evidence type="ECO:0000313" key="1">
    <source>
        <dbReference type="EMBL" id="XBL16151.1"/>
    </source>
</evidence>
<dbReference type="KEGG" id="mlil:QLS71_009075"/>
<protein>
    <submittedName>
        <fullName evidence="1">Glycoside hydrolase family protein</fullName>
    </submittedName>
</protein>
<dbReference type="GO" id="GO:0016787">
    <property type="term" value="F:hydrolase activity"/>
    <property type="evidence" value="ECO:0007669"/>
    <property type="project" value="UniProtKB-KW"/>
</dbReference>
<sequence>MDRKEFISTSILASLGACLPMQASTFFNGNEQQLPLSDFEKRLTPVGRALEFQDYYVWCNSPFEGPDGKIHVFFSRWPKAKSMSGWTNSSEIAHAVADKPEGPYEYVSTVLAPRGEGYWDATTCHNPSIHFVDGKYVLFFMGNSNRKLDTQRIGLATSDSLYGPWKRPDEPLLHPGNEGEWDDHCTTNPSFLKHPNGEYWLYYKSFDTEGYVNPKFEVRGNRKYGLAIAKSLQGPYVKYEGNPVIDYHSMGNNQQCEDAFTWCDGETFHMLARDLGVYGIDKGLYMSSKDGKQWSKPLIGYQELNKYVNQPPAPKHLNRYGRAERPQILFQNGTPTYLFTASQGGKYETASGFIFKIN</sequence>
<dbReference type="AlphaFoldDB" id="A0AAU7EKW2"/>
<keyword evidence="1" id="KW-0378">Hydrolase</keyword>
<dbReference type="InterPro" id="IPR023296">
    <property type="entry name" value="Glyco_hydro_beta-prop_sf"/>
</dbReference>
<keyword evidence="2" id="KW-1185">Reference proteome</keyword>
<dbReference type="CDD" id="cd08994">
    <property type="entry name" value="GH43_62_32_68_117_130-like"/>
    <property type="match status" value="1"/>
</dbReference>
<evidence type="ECO:0000313" key="2">
    <source>
        <dbReference type="Proteomes" id="UP001224325"/>
    </source>
</evidence>
<gene>
    <name evidence="1" type="ORF">QLS71_009075</name>
</gene>
<dbReference type="Proteomes" id="UP001224325">
    <property type="component" value="Chromosome"/>
</dbReference>
<dbReference type="PANTHER" id="PTHR43301">
    <property type="entry name" value="ARABINAN ENDO-1,5-ALPHA-L-ARABINOSIDASE"/>
    <property type="match status" value="1"/>
</dbReference>
<accession>A0AAU7EKW2</accession>
<reference evidence="1" key="1">
    <citation type="submission" date="2024-04" db="EMBL/GenBank/DDBJ databases">
        <title>Mariniflexile litorale, isolated from the shallow sediments of the Sea of Japan.</title>
        <authorList>
            <person name="Romanenko L."/>
            <person name="Isaeva M."/>
        </authorList>
    </citation>
    <scope>NUCLEOTIDE SEQUENCE [LARGE SCALE GENOMIC DNA]</scope>
    <source>
        <strain evidence="1">KMM 9835</strain>
    </source>
</reference>
<dbReference type="InterPro" id="IPR050727">
    <property type="entry name" value="GH43_arabinanases"/>
</dbReference>
<dbReference type="PANTHER" id="PTHR43301:SF3">
    <property type="entry name" value="ARABINAN ENDO-1,5-ALPHA-L-ARABINOSIDASE A-RELATED"/>
    <property type="match status" value="1"/>
</dbReference>
<dbReference type="PROSITE" id="PS51257">
    <property type="entry name" value="PROKAR_LIPOPROTEIN"/>
    <property type="match status" value="1"/>
</dbReference>
<organism evidence="1 2">
    <name type="scientific">Mariniflexile litorale</name>
    <dbReference type="NCBI Taxonomy" id="3045158"/>
    <lineage>
        <taxon>Bacteria</taxon>
        <taxon>Pseudomonadati</taxon>
        <taxon>Bacteroidota</taxon>
        <taxon>Flavobacteriia</taxon>
        <taxon>Flavobacteriales</taxon>
        <taxon>Flavobacteriaceae</taxon>
        <taxon>Mariniflexile</taxon>
    </lineage>
</organism>